<comment type="subcellular location">
    <subcellularLocation>
        <location evidence="1">Cell membrane</location>
        <topology evidence="1">Multi-pass membrane protein</topology>
    </subcellularLocation>
</comment>
<reference evidence="8 9" key="1">
    <citation type="submission" date="2019-04" db="EMBL/GenBank/DDBJ databases">
        <title>Streptomyces oryziradicis sp. nov., a novel actinomycete isolated from rhizosphere soil of rice (Oryza sativa L.).</title>
        <authorList>
            <person name="Li C."/>
        </authorList>
    </citation>
    <scope>NUCLEOTIDE SEQUENCE [LARGE SCALE GENOMIC DNA]</scope>
    <source>
        <strain evidence="8 9">NEAU-C40</strain>
    </source>
</reference>
<dbReference type="EMBL" id="SUMC01000302">
    <property type="protein sequence ID" value="TJZ91709.1"/>
    <property type="molecule type" value="Genomic_DNA"/>
</dbReference>
<comment type="similarity">
    <text evidence="2">Belongs to the cytochrome ubiquinol oxidase subunit 2 family.</text>
</comment>
<organism evidence="8 9">
    <name type="scientific">Actinacidiphila oryziradicis</name>
    <dbReference type="NCBI Taxonomy" id="2571141"/>
    <lineage>
        <taxon>Bacteria</taxon>
        <taxon>Bacillati</taxon>
        <taxon>Actinomycetota</taxon>
        <taxon>Actinomycetes</taxon>
        <taxon>Kitasatosporales</taxon>
        <taxon>Streptomycetaceae</taxon>
        <taxon>Actinacidiphila</taxon>
    </lineage>
</organism>
<comment type="caution">
    <text evidence="8">The sequence shown here is derived from an EMBL/GenBank/DDBJ whole genome shotgun (WGS) entry which is preliminary data.</text>
</comment>
<feature type="transmembrane region" description="Helical" evidence="7">
    <location>
        <begin position="75"/>
        <end position="96"/>
    </location>
</feature>
<feature type="transmembrane region" description="Helical" evidence="7">
    <location>
        <begin position="117"/>
        <end position="139"/>
    </location>
</feature>
<dbReference type="PANTHER" id="PTHR43141">
    <property type="entry name" value="CYTOCHROME BD2 SUBUNIT II"/>
    <property type="match status" value="1"/>
</dbReference>
<dbReference type="PANTHER" id="PTHR43141:SF4">
    <property type="entry name" value="CYTOCHROME BD2 SUBUNIT II"/>
    <property type="match status" value="1"/>
</dbReference>
<feature type="transmembrane region" description="Helical" evidence="7">
    <location>
        <begin position="6"/>
        <end position="29"/>
    </location>
</feature>
<feature type="transmembrane region" description="Helical" evidence="7">
    <location>
        <begin position="159"/>
        <end position="179"/>
    </location>
</feature>
<dbReference type="InterPro" id="IPR003317">
    <property type="entry name" value="Cyt-d_oxidase_su2"/>
</dbReference>
<feature type="transmembrane region" description="Helical" evidence="7">
    <location>
        <begin position="257"/>
        <end position="276"/>
    </location>
</feature>
<accession>A0A4U0R9B4</accession>
<evidence type="ECO:0000256" key="4">
    <source>
        <dbReference type="ARBA" id="ARBA00022692"/>
    </source>
</evidence>
<proteinExistence type="inferred from homology"/>
<feature type="transmembrane region" description="Helical" evidence="7">
    <location>
        <begin position="230"/>
        <end position="250"/>
    </location>
</feature>
<name>A0A4U0R9B4_9ACTN</name>
<dbReference type="Pfam" id="PF02322">
    <property type="entry name" value="Cyt_bd_oxida_II"/>
    <property type="match status" value="1"/>
</dbReference>
<dbReference type="GO" id="GO:0070069">
    <property type="term" value="C:cytochrome complex"/>
    <property type="evidence" value="ECO:0007669"/>
    <property type="project" value="TreeGrafter"/>
</dbReference>
<keyword evidence="9" id="KW-1185">Reference proteome</keyword>
<evidence type="ECO:0000256" key="6">
    <source>
        <dbReference type="ARBA" id="ARBA00023136"/>
    </source>
</evidence>
<dbReference type="Proteomes" id="UP000305778">
    <property type="component" value="Unassembled WGS sequence"/>
</dbReference>
<dbReference type="GO" id="GO:0016682">
    <property type="term" value="F:oxidoreductase activity, acting on diphenols and related substances as donors, oxygen as acceptor"/>
    <property type="evidence" value="ECO:0007669"/>
    <property type="project" value="TreeGrafter"/>
</dbReference>
<feature type="transmembrane region" description="Helical" evidence="7">
    <location>
        <begin position="199"/>
        <end position="218"/>
    </location>
</feature>
<evidence type="ECO:0000256" key="1">
    <source>
        <dbReference type="ARBA" id="ARBA00004651"/>
    </source>
</evidence>
<protein>
    <submittedName>
        <fullName evidence="8">Cytochrome d ubiquinol oxidase subunit II</fullName>
    </submittedName>
</protein>
<dbReference type="GO" id="GO:0005886">
    <property type="term" value="C:plasma membrane"/>
    <property type="evidence" value="ECO:0007669"/>
    <property type="project" value="UniProtKB-SubCell"/>
</dbReference>
<dbReference type="GO" id="GO:0019646">
    <property type="term" value="P:aerobic electron transport chain"/>
    <property type="evidence" value="ECO:0007669"/>
    <property type="project" value="TreeGrafter"/>
</dbReference>
<dbReference type="RefSeq" id="WP_136731723.1">
    <property type="nucleotide sequence ID" value="NZ_SUMC01000302.1"/>
</dbReference>
<keyword evidence="5 7" id="KW-1133">Transmembrane helix</keyword>
<keyword evidence="6 7" id="KW-0472">Membrane</keyword>
<keyword evidence="3" id="KW-1003">Cell membrane</keyword>
<evidence type="ECO:0000313" key="8">
    <source>
        <dbReference type="EMBL" id="TJZ91709.1"/>
    </source>
</evidence>
<dbReference type="OrthoDB" id="9776710at2"/>
<gene>
    <name evidence="8" type="ORF">FCI23_55390</name>
</gene>
<evidence type="ECO:0000256" key="2">
    <source>
        <dbReference type="ARBA" id="ARBA00007543"/>
    </source>
</evidence>
<evidence type="ECO:0000256" key="5">
    <source>
        <dbReference type="ARBA" id="ARBA00022989"/>
    </source>
</evidence>
<keyword evidence="4 7" id="KW-0812">Transmembrane</keyword>
<dbReference type="GO" id="GO:0009055">
    <property type="term" value="F:electron transfer activity"/>
    <property type="evidence" value="ECO:0007669"/>
    <property type="project" value="TreeGrafter"/>
</dbReference>
<evidence type="ECO:0000256" key="7">
    <source>
        <dbReference type="SAM" id="Phobius"/>
    </source>
</evidence>
<feature type="transmembrane region" description="Helical" evidence="7">
    <location>
        <begin position="296"/>
        <end position="320"/>
    </location>
</feature>
<evidence type="ECO:0000313" key="9">
    <source>
        <dbReference type="Proteomes" id="UP000305778"/>
    </source>
</evidence>
<sequence length="329" mass="34446">MNDVIAVILFIGVIAYALFGGADFGAGFWDLTAGGAERGRKPRDLIDHSLGPVWEANHTWLIFCLVMIWSGFPQAFAAITTTLYIPLGLTVLGIVLRGSGFAFRKALVRTSEQRVAGAVFAASSVVTPFFLGAVAGGIASGRVPTSGYGDALSSWTNPTSMLGGILAVSVCAYLAAVFLTGQSVRRGDTELEQGFRRRALAAGVASGLVALAGVFILHDDSPRLFHQLSRVGLPLLIISAVCGVAALLLLRSGRPPLVRTLAAAAIACVVAGWGVAQYPYLLGTHLTIDQAASPSATQWVLIAVSCVAAVLIAPSLLLLYTLSLRRKLE</sequence>
<evidence type="ECO:0000256" key="3">
    <source>
        <dbReference type="ARBA" id="ARBA00022475"/>
    </source>
</evidence>
<dbReference type="AlphaFoldDB" id="A0A4U0R9B4"/>